<keyword evidence="2" id="KW-1185">Reference proteome</keyword>
<dbReference type="AlphaFoldDB" id="A6GKF8"/>
<gene>
    <name evidence="1" type="ORF">PPSIR1_15540</name>
</gene>
<reference evidence="1 2" key="1">
    <citation type="submission" date="2007-06" db="EMBL/GenBank/DDBJ databases">
        <authorList>
            <person name="Shimkets L."/>
            <person name="Ferriera S."/>
            <person name="Johnson J."/>
            <person name="Kravitz S."/>
            <person name="Beeson K."/>
            <person name="Sutton G."/>
            <person name="Rogers Y.-H."/>
            <person name="Friedman R."/>
            <person name="Frazier M."/>
            <person name="Venter J.C."/>
        </authorList>
    </citation>
    <scope>NUCLEOTIDE SEQUENCE [LARGE SCALE GENOMIC DNA]</scope>
    <source>
        <strain evidence="1 2">SIR-1</strain>
    </source>
</reference>
<dbReference type="EMBL" id="ABCS01000194">
    <property type="protein sequence ID" value="EDM73646.1"/>
    <property type="molecule type" value="Genomic_DNA"/>
</dbReference>
<organism evidence="1 2">
    <name type="scientific">Plesiocystis pacifica SIR-1</name>
    <dbReference type="NCBI Taxonomy" id="391625"/>
    <lineage>
        <taxon>Bacteria</taxon>
        <taxon>Pseudomonadati</taxon>
        <taxon>Myxococcota</taxon>
        <taxon>Polyangia</taxon>
        <taxon>Nannocystales</taxon>
        <taxon>Nannocystaceae</taxon>
        <taxon>Plesiocystis</taxon>
    </lineage>
</organism>
<name>A6GKF8_9BACT</name>
<dbReference type="OrthoDB" id="5486252at2"/>
<accession>A6GKF8</accession>
<proteinExistence type="predicted"/>
<sequence length="683" mass="73156">MAGLDPFSSRRRFALARTLALVLVVGSLAAGGWFLTRSGGRGQPEDPAHVLIVGPTPELVELLEREGFDVAQASASAAVSQGRSYDPQLAELPAMLEYADRSGFGYVALDLAHGERYAFDALELERVGSGVGEAGVPPGSTFAVLGVGDLTGTLSFGGPIPEVAHDKPAGEFVGLMLALFDQPDLAKARDRQATNDLMIRFDSAGTLDHLEDLERARDRMARQAEAWRELGVARAEGEVASVEFAQPYERVVAWPLANGSVLEASLPGAWHSLDGLDSSWSAERRRSTRAQLWIRTWDPDASALGPRERCPALPETVDLDAFSVAPEGDALLIPATRWIADLWVLDRGPDGAAAPGCAFTRADPIRRLAEGELGQARSSGRTAEVLDGRLQWADARMRAYRQVQLRDLELRSYGLRWLGGATVVAPGVLTLELDAESSDAGSPAVVVWVRLPEPRVEDRVEVALVPLAAVVAPLRAPAKPQRSKPETATPEVAPSAPAVSEFAILDLFPLPASEDAPGPALIALVDGPESASLIELRWANADAPWANALDASYDLDAVLRSGSEQVRARVLTTGLPAEAHDLRVAPDGGRVAWVAPANDEDEADGGDPSADPQRTLEVFLLALDDDQSVGRDRAPRRLTTNARSDSQPRFAGPAHQLLLVDSRYHPDDRLPVIESTRALVLEP</sequence>
<evidence type="ECO:0000313" key="1">
    <source>
        <dbReference type="EMBL" id="EDM73646.1"/>
    </source>
</evidence>
<dbReference type="RefSeq" id="WP_006977194.1">
    <property type="nucleotide sequence ID" value="NZ_ABCS01000194.1"/>
</dbReference>
<dbReference type="STRING" id="391625.PPSIR1_15540"/>
<evidence type="ECO:0000313" key="2">
    <source>
        <dbReference type="Proteomes" id="UP000005801"/>
    </source>
</evidence>
<comment type="caution">
    <text evidence="1">The sequence shown here is derived from an EMBL/GenBank/DDBJ whole genome shotgun (WGS) entry which is preliminary data.</text>
</comment>
<protein>
    <submittedName>
        <fullName evidence="1">Uncharacterized protein</fullName>
    </submittedName>
</protein>
<dbReference type="Proteomes" id="UP000005801">
    <property type="component" value="Unassembled WGS sequence"/>
</dbReference>